<dbReference type="GO" id="GO:0003977">
    <property type="term" value="F:UDP-N-acetylglucosamine diphosphorylase activity"/>
    <property type="evidence" value="ECO:0007669"/>
    <property type="project" value="UniProtKB-UniRule"/>
</dbReference>
<dbReference type="Proteomes" id="UP000006844">
    <property type="component" value="Chromosome"/>
</dbReference>
<feature type="binding site" evidence="18">
    <location>
        <position position="243"/>
    </location>
    <ligand>
        <name>Mg(2+)</name>
        <dbReference type="ChEBI" id="CHEBI:18420"/>
    </ligand>
</feature>
<feature type="binding site" evidence="18">
    <location>
        <position position="84"/>
    </location>
    <ligand>
        <name>UDP-N-acetyl-alpha-D-glucosamine</name>
        <dbReference type="ChEBI" id="CHEBI:57705"/>
    </ligand>
</feature>
<dbReference type="NCBIfam" id="TIGR01173">
    <property type="entry name" value="glmU"/>
    <property type="match status" value="1"/>
</dbReference>
<comment type="catalytic activity">
    <reaction evidence="16 18">
        <text>N-acetyl-alpha-D-glucosamine 1-phosphate + UTP + H(+) = UDP-N-acetyl-alpha-D-glucosamine + diphosphate</text>
        <dbReference type="Rhea" id="RHEA:13509"/>
        <dbReference type="ChEBI" id="CHEBI:15378"/>
        <dbReference type="ChEBI" id="CHEBI:33019"/>
        <dbReference type="ChEBI" id="CHEBI:46398"/>
        <dbReference type="ChEBI" id="CHEBI:57705"/>
        <dbReference type="ChEBI" id="CHEBI:57776"/>
        <dbReference type="EC" id="2.7.7.23"/>
    </reaction>
</comment>
<keyword evidence="11 18" id="KW-0573">Peptidoglycan synthesis</keyword>
<dbReference type="Gene3D" id="2.160.10.10">
    <property type="entry name" value="Hexapeptide repeat proteins"/>
    <property type="match status" value="1"/>
</dbReference>
<comment type="pathway">
    <text evidence="18">Bacterial outer membrane biogenesis; LPS lipid A biosynthesis.</text>
</comment>
<dbReference type="CDD" id="cd02540">
    <property type="entry name" value="GT2_GlmU_N_bac"/>
    <property type="match status" value="1"/>
</dbReference>
<evidence type="ECO:0000313" key="21">
    <source>
        <dbReference type="Proteomes" id="UP000006844"/>
    </source>
</evidence>
<dbReference type="InterPro" id="IPR029044">
    <property type="entry name" value="Nucleotide-diphossugar_trans"/>
</dbReference>
<evidence type="ECO:0000256" key="2">
    <source>
        <dbReference type="ARBA" id="ARBA00007707"/>
    </source>
</evidence>
<feature type="region of interest" description="Pyrophosphorylase" evidence="18">
    <location>
        <begin position="1"/>
        <end position="245"/>
    </location>
</feature>
<dbReference type="GO" id="GO:0006048">
    <property type="term" value="P:UDP-N-acetylglucosamine biosynthetic process"/>
    <property type="evidence" value="ECO:0007669"/>
    <property type="project" value="UniProtKB-UniPathway"/>
</dbReference>
<evidence type="ECO:0000313" key="20">
    <source>
        <dbReference type="EMBL" id="ADV82160.1"/>
    </source>
</evidence>
<feature type="region of interest" description="N-acetyltransferase" evidence="18">
    <location>
        <begin position="267"/>
        <end position="479"/>
    </location>
</feature>
<dbReference type="GO" id="GO:0009252">
    <property type="term" value="P:peptidoglycan biosynthetic process"/>
    <property type="evidence" value="ECO:0007669"/>
    <property type="project" value="UniProtKB-UniRule"/>
</dbReference>
<evidence type="ECO:0000256" key="11">
    <source>
        <dbReference type="ARBA" id="ARBA00022984"/>
    </source>
</evidence>
<dbReference type="KEGG" id="tsa:AciPR4_1336"/>
<comment type="similarity">
    <text evidence="3 18">In the N-terminal section; belongs to the N-acetylglucosamine-1-phosphate uridyltransferase family.</text>
</comment>
<dbReference type="GO" id="GO:0071555">
    <property type="term" value="P:cell wall organization"/>
    <property type="evidence" value="ECO:0007669"/>
    <property type="project" value="UniProtKB-KW"/>
</dbReference>
<dbReference type="SUPFAM" id="SSF51161">
    <property type="entry name" value="Trimeric LpxA-like enzymes"/>
    <property type="match status" value="1"/>
</dbReference>
<feature type="binding site" evidence="18">
    <location>
        <begin position="89"/>
        <end position="90"/>
    </location>
    <ligand>
        <name>UDP-N-acetyl-alpha-D-glucosamine</name>
        <dbReference type="ChEBI" id="CHEBI:57705"/>
    </ligand>
</feature>
<feature type="binding site" evidence="18">
    <location>
        <position position="243"/>
    </location>
    <ligand>
        <name>UDP-N-acetyl-alpha-D-glucosamine</name>
        <dbReference type="ChEBI" id="CHEBI:57705"/>
    </ligand>
</feature>
<dbReference type="GO" id="GO:0005737">
    <property type="term" value="C:cytoplasm"/>
    <property type="evidence" value="ECO:0007669"/>
    <property type="project" value="UniProtKB-SubCell"/>
</dbReference>
<accession>E8V005</accession>
<protein>
    <recommendedName>
        <fullName evidence="18">Bifunctional protein GlmU</fullName>
    </recommendedName>
    <domain>
        <recommendedName>
            <fullName evidence="18">UDP-N-acetylglucosamine pyrophosphorylase</fullName>
            <ecNumber evidence="18">2.7.7.23</ecNumber>
        </recommendedName>
        <alternativeName>
            <fullName evidence="18">N-acetylglucosamine-1-phosphate uridyltransferase</fullName>
        </alternativeName>
    </domain>
    <domain>
        <recommendedName>
            <fullName evidence="18">Glucosamine-1-phosphate N-acetyltransferase</fullName>
            <ecNumber evidence="18">2.3.1.157</ecNumber>
        </recommendedName>
    </domain>
</protein>
<feature type="binding site" evidence="18">
    <location>
        <position position="439"/>
    </location>
    <ligand>
        <name>acetyl-CoA</name>
        <dbReference type="ChEBI" id="CHEBI:57288"/>
    </ligand>
</feature>
<dbReference type="GO" id="GO:0008360">
    <property type="term" value="P:regulation of cell shape"/>
    <property type="evidence" value="ECO:0007669"/>
    <property type="project" value="UniProtKB-KW"/>
</dbReference>
<feature type="binding site" evidence="18">
    <location>
        <position position="393"/>
    </location>
    <ligand>
        <name>UDP-N-acetyl-alpha-D-glucosamine</name>
        <dbReference type="ChEBI" id="CHEBI:57705"/>
    </ligand>
</feature>
<evidence type="ECO:0000256" key="14">
    <source>
        <dbReference type="ARBA" id="ARBA00023316"/>
    </source>
</evidence>
<keyword evidence="21" id="KW-1185">Reference proteome</keyword>
<dbReference type="UniPathway" id="UPA00113">
    <property type="reaction ID" value="UER00532"/>
</dbReference>
<feature type="binding site" evidence="18">
    <location>
        <position position="153"/>
    </location>
    <ligand>
        <name>UDP-N-acetyl-alpha-D-glucosamine</name>
        <dbReference type="ChEBI" id="CHEBI:57705"/>
    </ligand>
</feature>
<feature type="binding site" evidence="18">
    <location>
        <position position="170"/>
    </location>
    <ligand>
        <name>UDP-N-acetyl-alpha-D-glucosamine</name>
        <dbReference type="ChEBI" id="CHEBI:57705"/>
    </ligand>
</feature>
<dbReference type="Gene3D" id="3.90.550.10">
    <property type="entry name" value="Spore Coat Polysaccharide Biosynthesis Protein SpsA, Chain A"/>
    <property type="match status" value="1"/>
</dbReference>
<dbReference type="SUPFAM" id="SSF53448">
    <property type="entry name" value="Nucleotide-diphospho-sugar transferases"/>
    <property type="match status" value="1"/>
</dbReference>
<dbReference type="RefSeq" id="WP_013567893.1">
    <property type="nucleotide sequence ID" value="NC_014963.1"/>
</dbReference>
<dbReference type="EMBL" id="CP002467">
    <property type="protein sequence ID" value="ADV82160.1"/>
    <property type="molecule type" value="Genomic_DNA"/>
</dbReference>
<evidence type="ECO:0000256" key="5">
    <source>
        <dbReference type="ARBA" id="ARBA00022679"/>
    </source>
</evidence>
<keyword evidence="10 18" id="KW-0133">Cell shape</keyword>
<dbReference type="eggNOG" id="COG1207">
    <property type="taxonomic scope" value="Bacteria"/>
</dbReference>
<evidence type="ECO:0000256" key="3">
    <source>
        <dbReference type="ARBA" id="ARBA00007947"/>
    </source>
</evidence>
<comment type="function">
    <text evidence="17 18">Catalyzes the last two sequential reactions in the de novo biosynthetic pathway for UDP-N-acetylglucosamine (UDP-GlcNAc). The C-terminal domain catalyzes the transfer of acetyl group from acetyl coenzyme A to glucosamine-1-phosphate (GlcN-1-P) to produce N-acetylglucosamine-1-phosphate (GlcNAc-1-P), which is converted into UDP-GlcNAc by the transfer of uridine 5-monophosphate (from uridine 5-triphosphate), a reaction catalyzed by the N-terminal domain.</text>
</comment>
<dbReference type="InterPro" id="IPR001451">
    <property type="entry name" value="Hexapep"/>
</dbReference>
<feature type="binding site" evidence="18">
    <location>
        <position position="367"/>
    </location>
    <ligand>
        <name>UDP-N-acetyl-alpha-D-glucosamine</name>
        <dbReference type="ChEBI" id="CHEBI:57705"/>
    </ligand>
</feature>
<dbReference type="GO" id="GO:0000287">
    <property type="term" value="F:magnesium ion binding"/>
    <property type="evidence" value="ECO:0007669"/>
    <property type="project" value="UniProtKB-UniRule"/>
</dbReference>
<keyword evidence="13 18" id="KW-0012">Acyltransferase</keyword>
<dbReference type="PROSITE" id="PS00101">
    <property type="entry name" value="HEXAPEP_TRANSFERASES"/>
    <property type="match status" value="1"/>
</dbReference>
<dbReference type="EC" id="2.7.7.23" evidence="18"/>
<dbReference type="GO" id="GO:0000902">
    <property type="term" value="P:cell morphogenesis"/>
    <property type="evidence" value="ECO:0007669"/>
    <property type="project" value="UniProtKB-UniRule"/>
</dbReference>
<evidence type="ECO:0000256" key="16">
    <source>
        <dbReference type="ARBA" id="ARBA00048493"/>
    </source>
</evidence>
<dbReference type="GO" id="GO:0009245">
    <property type="term" value="P:lipid A biosynthetic process"/>
    <property type="evidence" value="ECO:0007669"/>
    <property type="project" value="UniProtKB-UniRule"/>
</dbReference>
<feature type="binding site" evidence="18">
    <location>
        <begin position="114"/>
        <end position="116"/>
    </location>
    <ligand>
        <name>UDP-N-acetyl-alpha-D-glucosamine</name>
        <dbReference type="ChEBI" id="CHEBI:57705"/>
    </ligand>
</feature>
<dbReference type="PANTHER" id="PTHR43584:SF3">
    <property type="entry name" value="BIFUNCTIONAL PROTEIN GLMU"/>
    <property type="match status" value="1"/>
</dbReference>
<keyword evidence="12 18" id="KW-0511">Multifunctional enzyme</keyword>
<comment type="subcellular location">
    <subcellularLocation>
        <location evidence="1 18">Cytoplasm</location>
    </subcellularLocation>
</comment>
<feature type="binding site" evidence="18">
    <location>
        <position position="382"/>
    </location>
    <ligand>
        <name>UDP-N-acetyl-alpha-D-glucosamine</name>
        <dbReference type="ChEBI" id="CHEBI:57705"/>
    </ligand>
</feature>
<keyword evidence="9 18" id="KW-0460">Magnesium</keyword>
<dbReference type="STRING" id="401053.AciPR4_1336"/>
<comment type="subunit">
    <text evidence="18">Homotrimer.</text>
</comment>
<dbReference type="InterPro" id="IPR025877">
    <property type="entry name" value="MobA-like_NTP_Trfase"/>
</dbReference>
<feature type="binding site" evidence="18">
    <location>
        <begin position="402"/>
        <end position="403"/>
    </location>
    <ligand>
        <name>acetyl-CoA</name>
        <dbReference type="ChEBI" id="CHEBI:57288"/>
    </ligand>
</feature>
<evidence type="ECO:0000256" key="1">
    <source>
        <dbReference type="ARBA" id="ARBA00004496"/>
    </source>
</evidence>
<evidence type="ECO:0000256" key="13">
    <source>
        <dbReference type="ARBA" id="ARBA00023315"/>
    </source>
</evidence>
<evidence type="ECO:0000256" key="12">
    <source>
        <dbReference type="ARBA" id="ARBA00023268"/>
    </source>
</evidence>
<organism evidence="20 21">
    <name type="scientific">Terriglobus saanensis (strain ATCC BAA-1853 / DSM 23119 / SP1PR4)</name>
    <dbReference type="NCBI Taxonomy" id="401053"/>
    <lineage>
        <taxon>Bacteria</taxon>
        <taxon>Pseudomonadati</taxon>
        <taxon>Acidobacteriota</taxon>
        <taxon>Terriglobia</taxon>
        <taxon>Terriglobales</taxon>
        <taxon>Acidobacteriaceae</taxon>
        <taxon>Terriglobus</taxon>
    </lineage>
</organism>
<gene>
    <name evidence="18" type="primary">glmU</name>
    <name evidence="20" type="ordered locus">AciPR4_1336</name>
</gene>
<keyword evidence="7 18" id="KW-0479">Metal-binding</keyword>
<dbReference type="InterPro" id="IPR050065">
    <property type="entry name" value="GlmU-like"/>
</dbReference>
<keyword evidence="5 18" id="KW-0808">Transferase</keyword>
<evidence type="ECO:0000256" key="7">
    <source>
        <dbReference type="ARBA" id="ARBA00022723"/>
    </source>
</evidence>
<keyword evidence="8 18" id="KW-0677">Repeat</keyword>
<dbReference type="HAMAP" id="MF_01631">
    <property type="entry name" value="GlmU"/>
    <property type="match status" value="1"/>
</dbReference>
<evidence type="ECO:0000256" key="15">
    <source>
        <dbReference type="ARBA" id="ARBA00048247"/>
    </source>
</evidence>
<evidence type="ECO:0000256" key="17">
    <source>
        <dbReference type="ARBA" id="ARBA00049628"/>
    </source>
</evidence>
<comment type="caution">
    <text evidence="18">Lacks conserved residue(s) required for the propagation of feature annotation.</text>
</comment>
<keyword evidence="14 18" id="KW-0961">Cell wall biogenesis/degradation</keyword>
<comment type="similarity">
    <text evidence="2 18">In the C-terminal section; belongs to the transferase hexapeptide repeat family.</text>
</comment>
<evidence type="ECO:0000256" key="8">
    <source>
        <dbReference type="ARBA" id="ARBA00022737"/>
    </source>
</evidence>
<dbReference type="Pfam" id="PF12804">
    <property type="entry name" value="NTP_transf_3"/>
    <property type="match status" value="1"/>
</dbReference>
<feature type="binding site" evidence="18">
    <location>
        <position position="349"/>
    </location>
    <ligand>
        <name>UDP-N-acetyl-alpha-D-glucosamine</name>
        <dbReference type="ChEBI" id="CHEBI:57705"/>
    </ligand>
</feature>
<comment type="cofactor">
    <cofactor evidence="18">
        <name>Mg(2+)</name>
        <dbReference type="ChEBI" id="CHEBI:18420"/>
    </cofactor>
    <text evidence="18">Binds 1 Mg(2+) ion per subunit.</text>
</comment>
<dbReference type="GO" id="GO:0019134">
    <property type="term" value="F:glucosamine-1-phosphate N-acetyltransferase activity"/>
    <property type="evidence" value="ECO:0007669"/>
    <property type="project" value="UniProtKB-UniRule"/>
</dbReference>
<feature type="binding site" evidence="18">
    <location>
        <position position="28"/>
    </location>
    <ligand>
        <name>UDP-N-acetyl-alpha-D-glucosamine</name>
        <dbReference type="ChEBI" id="CHEBI:57705"/>
    </ligand>
</feature>
<keyword evidence="4 18" id="KW-0963">Cytoplasm</keyword>
<evidence type="ECO:0000259" key="19">
    <source>
        <dbReference type="Pfam" id="PF12804"/>
    </source>
</evidence>
<feature type="binding site" evidence="18">
    <location>
        <position position="421"/>
    </location>
    <ligand>
        <name>acetyl-CoA</name>
        <dbReference type="ChEBI" id="CHEBI:57288"/>
    </ligand>
</feature>
<dbReference type="InterPro" id="IPR011004">
    <property type="entry name" value="Trimer_LpxA-like_sf"/>
</dbReference>
<dbReference type="UniPathway" id="UPA00973"/>
<proteinExistence type="inferred from homology"/>
<dbReference type="CDD" id="cd03353">
    <property type="entry name" value="LbH_GlmU_C"/>
    <property type="match status" value="1"/>
</dbReference>
<dbReference type="EC" id="2.3.1.157" evidence="18"/>
<feature type="binding site" evidence="18">
    <location>
        <position position="396"/>
    </location>
    <ligand>
        <name>acetyl-CoA</name>
        <dbReference type="ChEBI" id="CHEBI:57288"/>
    </ligand>
</feature>
<feature type="active site" description="Proton acceptor" evidence="18">
    <location>
        <position position="379"/>
    </location>
</feature>
<feature type="binding site" evidence="18">
    <location>
        <position position="116"/>
    </location>
    <ligand>
        <name>Mg(2+)</name>
        <dbReference type="ChEBI" id="CHEBI:18420"/>
    </ligand>
</feature>
<comment type="catalytic activity">
    <reaction evidence="15 18">
        <text>alpha-D-glucosamine 1-phosphate + acetyl-CoA = N-acetyl-alpha-D-glucosamine 1-phosphate + CoA + H(+)</text>
        <dbReference type="Rhea" id="RHEA:13725"/>
        <dbReference type="ChEBI" id="CHEBI:15378"/>
        <dbReference type="ChEBI" id="CHEBI:57287"/>
        <dbReference type="ChEBI" id="CHEBI:57288"/>
        <dbReference type="ChEBI" id="CHEBI:57776"/>
        <dbReference type="ChEBI" id="CHEBI:58516"/>
        <dbReference type="EC" id="2.3.1.157"/>
    </reaction>
</comment>
<evidence type="ECO:0000256" key="4">
    <source>
        <dbReference type="ARBA" id="ARBA00022490"/>
    </source>
</evidence>
<dbReference type="InterPro" id="IPR018357">
    <property type="entry name" value="Hexapep_transf_CS"/>
</dbReference>
<keyword evidence="6 18" id="KW-0548">Nucleotidyltransferase</keyword>
<dbReference type="GO" id="GO:0016020">
    <property type="term" value="C:membrane"/>
    <property type="evidence" value="ECO:0007669"/>
    <property type="project" value="GOC"/>
</dbReference>
<sequence length="479" mass="50501">MSEQHQPGFGIAIMAAGKGTRLKSKRPKVLHEIGGKPLLLHVLDAALAIVPADAITVIIGHQAETVRSTVEAATRTAGVRFVLQAEQRGTGHALQQVKAAFAGLTPPEHLLVLSGDVPLIRPETIAAIRDFHLAEHAAMTILTAIPPDPTGYGRVVRKSPGSSEALAIVEQKSLAPDQQNLPEINSGIYAFQTASLFSHLDQLDTDNAHGEFYLTDVARLMVDAGERVVAFAADDIDEVLGANTIVEIMHLDAALRLTTAKRLMASGVTIFRPETCVIDATVEVGPDTILEPFVQLLGTTVIGSDCRIRSYSVVQDSILGDRVLLRNGCILDSSTVADDALLGPYAHLRPASHIGKGAHVGNFVETKKATIGEGSKANHLSYIGDAVVGDGVNIGAGVITCNYDGVNKNQTTIGDDVFVGSDSTLVAPLTLGSGSYVAAGSCITEDVPSGSLALGRSRQVTKEGWADRKRDAKLAKDNL</sequence>
<comment type="pathway">
    <text evidence="18">Nucleotide-sugar biosynthesis; UDP-N-acetyl-alpha-D-glucosamine biosynthesis; UDP-N-acetyl-alpha-D-glucosamine from N-acetyl-alpha-D-glucosamine 1-phosphate: step 1/1.</text>
</comment>
<feature type="binding site" evidence="18">
    <location>
        <position position="456"/>
    </location>
    <ligand>
        <name>acetyl-CoA</name>
        <dbReference type="ChEBI" id="CHEBI:57288"/>
    </ligand>
</feature>
<dbReference type="HOGENOM" id="CLU_029499_15_2_0"/>
<dbReference type="PANTHER" id="PTHR43584">
    <property type="entry name" value="NUCLEOTIDYL TRANSFERASE"/>
    <property type="match status" value="1"/>
</dbReference>
<dbReference type="Pfam" id="PF14602">
    <property type="entry name" value="Hexapep_2"/>
    <property type="match status" value="1"/>
</dbReference>
<evidence type="ECO:0000256" key="9">
    <source>
        <dbReference type="ARBA" id="ARBA00022842"/>
    </source>
</evidence>
<dbReference type="AlphaFoldDB" id="E8V005"/>
<dbReference type="InterPro" id="IPR005882">
    <property type="entry name" value="Bifunctional_GlmU"/>
</dbReference>
<dbReference type="InterPro" id="IPR038009">
    <property type="entry name" value="GlmU_C_LbH"/>
</dbReference>
<evidence type="ECO:0000256" key="18">
    <source>
        <dbReference type="HAMAP-Rule" id="MF_01631"/>
    </source>
</evidence>
<feature type="region of interest" description="Linker" evidence="18">
    <location>
        <begin position="246"/>
        <end position="266"/>
    </location>
</feature>
<evidence type="ECO:0000256" key="6">
    <source>
        <dbReference type="ARBA" id="ARBA00022695"/>
    </source>
</evidence>
<feature type="binding site" evidence="18">
    <location>
        <position position="185"/>
    </location>
    <ligand>
        <name>UDP-N-acetyl-alpha-D-glucosamine</name>
        <dbReference type="ChEBI" id="CHEBI:57705"/>
    </ligand>
</feature>
<reference evidence="20 21" key="1">
    <citation type="journal article" date="2012" name="Stand. Genomic Sci.">
        <title>Complete genome sequence of Terriglobus saanensis type strain SP1PR4(T), an Acidobacteria from tundra soil.</title>
        <authorList>
            <person name="Rawat S.R."/>
            <person name="Mannisto M.K."/>
            <person name="Starovoytov V."/>
            <person name="Goodwin L."/>
            <person name="Nolan M."/>
            <person name="Hauser L."/>
            <person name="Land M."/>
            <person name="Davenport K.W."/>
            <person name="Woyke T."/>
            <person name="Haggblom M.M."/>
        </authorList>
    </citation>
    <scope>NUCLEOTIDE SEQUENCE</scope>
    <source>
        <strain evidence="21">ATCC BAA-1853 / DSM 23119 / SP1PR4</strain>
    </source>
</reference>
<feature type="domain" description="MobA-like NTP transferase" evidence="19">
    <location>
        <begin position="12"/>
        <end position="142"/>
    </location>
</feature>
<evidence type="ECO:0000256" key="10">
    <source>
        <dbReference type="ARBA" id="ARBA00022960"/>
    </source>
</evidence>
<name>E8V005_TERSS</name>
<comment type="pathway">
    <text evidence="18">Nucleotide-sugar biosynthesis; UDP-N-acetyl-alpha-D-glucosamine biosynthesis; N-acetyl-alpha-D-glucosamine 1-phosphate from alpha-D-glucosamine 6-phosphate (route II): step 2/2.</text>
</comment>